<evidence type="ECO:0000313" key="4">
    <source>
        <dbReference type="Proteomes" id="UP001153076"/>
    </source>
</evidence>
<dbReference type="InterPro" id="IPR050426">
    <property type="entry name" value="Glycosyltransferase_28"/>
</dbReference>
<dbReference type="EMBL" id="JAKOGI010001055">
    <property type="protein sequence ID" value="KAJ8428070.1"/>
    <property type="molecule type" value="Genomic_DNA"/>
</dbReference>
<dbReference type="Gene3D" id="3.40.50.2000">
    <property type="entry name" value="Glycogen Phosphorylase B"/>
    <property type="match status" value="1"/>
</dbReference>
<keyword evidence="4" id="KW-1185">Reference proteome</keyword>
<feature type="domain" description="Glycosyltransferase family 28 N-terminal" evidence="2">
    <location>
        <begin position="33"/>
        <end position="154"/>
    </location>
</feature>
<evidence type="ECO:0000313" key="3">
    <source>
        <dbReference type="EMBL" id="KAJ8428070.1"/>
    </source>
</evidence>
<comment type="caution">
    <text evidence="3">The sequence shown here is derived from an EMBL/GenBank/DDBJ whole genome shotgun (WGS) entry which is preliminary data.</text>
</comment>
<dbReference type="PANTHER" id="PTHR48050">
    <property type="entry name" value="STEROL 3-BETA-GLUCOSYLTRANSFERASE"/>
    <property type="match status" value="1"/>
</dbReference>
<dbReference type="OrthoDB" id="5835829at2759"/>
<dbReference type="PANTHER" id="PTHR48050:SF16">
    <property type="entry name" value="STEROL 3-BETA-GLUCOSYLTRANSFERASE UGT80B1"/>
    <property type="match status" value="1"/>
</dbReference>
<keyword evidence="1" id="KW-0808">Transferase</keyword>
<dbReference type="Pfam" id="PF03033">
    <property type="entry name" value="Glyco_transf_28"/>
    <property type="match status" value="1"/>
</dbReference>
<dbReference type="InterPro" id="IPR004276">
    <property type="entry name" value="GlycoTrans_28_N"/>
</dbReference>
<sequence length="339" mass="37785">MTINHKEEQSNLAASMKYSAVVRARHFLHITWLQEFGHHVRLATHVLFSDFVKSAGVEFYPLGGDPKVLAAYMARNKGLPLAPGEFILHRKQFKAIMESILPACTEPDVQTGAPFRAQAIIANPPAYGQAHVAEALGVPLHVLFTVPWTPTNEFPPPIAHLPKTPGNRVSYVLVDLLISWILRDLINDLRTSKLKLPPIPYLSMYCGSLYHLPTGYMWSRHVLPKPKDWGPLVDVVGYCFLNDGSKYQPPEALVNWMKKGAKPIYIGFGSMLLDDPKKTTEIILAALKSTGQRGILSRGWGDLGVCECFQLVSEVADYVFLLEDCPHDWLFPQCSAVVS</sequence>
<evidence type="ECO:0000259" key="2">
    <source>
        <dbReference type="Pfam" id="PF03033"/>
    </source>
</evidence>
<dbReference type="Proteomes" id="UP001153076">
    <property type="component" value="Unassembled WGS sequence"/>
</dbReference>
<dbReference type="GO" id="GO:0005975">
    <property type="term" value="P:carbohydrate metabolic process"/>
    <property type="evidence" value="ECO:0007669"/>
    <property type="project" value="InterPro"/>
</dbReference>
<organism evidence="3 4">
    <name type="scientific">Carnegiea gigantea</name>
    <dbReference type="NCBI Taxonomy" id="171969"/>
    <lineage>
        <taxon>Eukaryota</taxon>
        <taxon>Viridiplantae</taxon>
        <taxon>Streptophyta</taxon>
        <taxon>Embryophyta</taxon>
        <taxon>Tracheophyta</taxon>
        <taxon>Spermatophyta</taxon>
        <taxon>Magnoliopsida</taxon>
        <taxon>eudicotyledons</taxon>
        <taxon>Gunneridae</taxon>
        <taxon>Pentapetalae</taxon>
        <taxon>Caryophyllales</taxon>
        <taxon>Cactineae</taxon>
        <taxon>Cactaceae</taxon>
        <taxon>Cactoideae</taxon>
        <taxon>Echinocereeae</taxon>
        <taxon>Carnegiea</taxon>
    </lineage>
</organism>
<dbReference type="GO" id="GO:0016906">
    <property type="term" value="F:sterol 3-beta-glucosyltransferase activity"/>
    <property type="evidence" value="ECO:0007669"/>
    <property type="project" value="UniProtKB-ARBA"/>
</dbReference>
<dbReference type="SUPFAM" id="SSF53756">
    <property type="entry name" value="UDP-Glycosyltransferase/glycogen phosphorylase"/>
    <property type="match status" value="1"/>
</dbReference>
<reference evidence="3" key="1">
    <citation type="submission" date="2022-04" db="EMBL/GenBank/DDBJ databases">
        <title>Carnegiea gigantea Genome sequencing and assembly v2.</title>
        <authorList>
            <person name="Copetti D."/>
            <person name="Sanderson M.J."/>
            <person name="Burquez A."/>
            <person name="Wojciechowski M.F."/>
        </authorList>
    </citation>
    <scope>NUCLEOTIDE SEQUENCE</scope>
    <source>
        <strain evidence="3">SGP5-SGP5p</strain>
        <tissue evidence="3">Aerial part</tissue>
    </source>
</reference>
<name>A0A9Q1GZU0_9CARY</name>
<dbReference type="CDD" id="cd03784">
    <property type="entry name" value="GT1_Gtf-like"/>
    <property type="match status" value="1"/>
</dbReference>
<gene>
    <name evidence="3" type="ORF">Cgig2_006793</name>
</gene>
<evidence type="ECO:0000256" key="1">
    <source>
        <dbReference type="ARBA" id="ARBA00022679"/>
    </source>
</evidence>
<accession>A0A9Q1GZU0</accession>
<dbReference type="AlphaFoldDB" id="A0A9Q1GZU0"/>
<dbReference type="InterPro" id="IPR002213">
    <property type="entry name" value="UDP_glucos_trans"/>
</dbReference>
<proteinExistence type="predicted"/>
<protein>
    <recommendedName>
        <fullName evidence="2">Glycosyltransferase family 28 N-terminal domain-containing protein</fullName>
    </recommendedName>
</protein>